<dbReference type="NCBIfam" id="NF002874">
    <property type="entry name" value="PRK03244.1"/>
    <property type="match status" value="1"/>
</dbReference>
<evidence type="ECO:0000256" key="2">
    <source>
        <dbReference type="ARBA" id="ARBA00022605"/>
    </source>
</evidence>
<keyword evidence="3 5" id="KW-0808">Transferase</keyword>
<comment type="similarity">
    <text evidence="5">Belongs to the class-III pyridoxal-phosphate-dependent aminotransferase family. ArgD subfamily.</text>
</comment>
<comment type="cofactor">
    <cofactor evidence="5">
        <name>pyridoxal 5'-phosphate</name>
        <dbReference type="ChEBI" id="CHEBI:597326"/>
    </cofactor>
    <text evidence="5">Binds 1 pyridoxal phosphate per subunit.</text>
</comment>
<dbReference type="Gene3D" id="3.90.1150.10">
    <property type="entry name" value="Aspartate Aminotransferase, domain 1"/>
    <property type="match status" value="1"/>
</dbReference>
<evidence type="ECO:0000256" key="3">
    <source>
        <dbReference type="ARBA" id="ARBA00022679"/>
    </source>
</evidence>
<dbReference type="Gene3D" id="3.40.640.10">
    <property type="entry name" value="Type I PLP-dependent aspartate aminotransferase-like (Major domain)"/>
    <property type="match status" value="1"/>
</dbReference>
<dbReference type="InterPro" id="IPR050103">
    <property type="entry name" value="Class-III_PLP-dep_AT"/>
</dbReference>
<dbReference type="PIRSF" id="PIRSF000521">
    <property type="entry name" value="Transaminase_4ab_Lys_Orn"/>
    <property type="match status" value="1"/>
</dbReference>
<dbReference type="GO" id="GO:0042802">
    <property type="term" value="F:identical protein binding"/>
    <property type="evidence" value="ECO:0007669"/>
    <property type="project" value="TreeGrafter"/>
</dbReference>
<dbReference type="HAMAP" id="MF_01107">
    <property type="entry name" value="ArgD_aminotrans_3"/>
    <property type="match status" value="1"/>
</dbReference>
<dbReference type="InterPro" id="IPR005814">
    <property type="entry name" value="Aminotrans_3"/>
</dbReference>
<feature type="binding site" evidence="5">
    <location>
        <begin position="105"/>
        <end position="106"/>
    </location>
    <ligand>
        <name>pyridoxal 5'-phosphate</name>
        <dbReference type="ChEBI" id="CHEBI:597326"/>
    </ligand>
</feature>
<sequence>MTDEEIFAKDEQYYMPVFARYKIALDHGDGPYVYDVNGKKYLDFLGGIAVNVLGHNYPQLVQAISEQAAKMIHCSNLYYTQPQADAAYKLSQLSKMDKVFFANSGAEANEGAIKLARKYAHMTDNDKSQIICANHSFHGRTIATLTATGQPKYHEGFGPLPDGFTHIDYNDIKQLENTINDKTCAVLLEAIQGEGGVNVPDADYLQKVRALCDKYNALLIFDEIQCGMGRTGTFFGFEQFGVTADIVTLAKGLAGGVPIGAFITNNKIAQALHAGDHGTTFGGNPLACAAANVVLDAMQSSIFLERVTLLGNYLQDKLNLLKEKYPSLIKEVRGRGLMVGAELNKPGKDIVNKCLEYGLIINCTAGNVLRFVPPLIITTKHIDELILTLDKVLTEHV</sequence>
<feature type="binding site" evidence="5">
    <location>
        <position position="137"/>
    </location>
    <ligand>
        <name>pyridoxal 5'-phosphate</name>
        <dbReference type="ChEBI" id="CHEBI:597326"/>
    </ligand>
</feature>
<dbReference type="PANTHER" id="PTHR11986:SF79">
    <property type="entry name" value="ACETYLORNITHINE AMINOTRANSFERASE, MITOCHONDRIAL"/>
    <property type="match status" value="1"/>
</dbReference>
<dbReference type="Pfam" id="PF00202">
    <property type="entry name" value="Aminotran_3"/>
    <property type="match status" value="1"/>
</dbReference>
<feature type="binding site" evidence="5">
    <location>
        <position position="280"/>
    </location>
    <ligand>
        <name>pyridoxal 5'-phosphate</name>
        <dbReference type="ChEBI" id="CHEBI:597326"/>
    </ligand>
</feature>
<dbReference type="GO" id="GO:0030170">
    <property type="term" value="F:pyridoxal phosphate binding"/>
    <property type="evidence" value="ECO:0007669"/>
    <property type="project" value="InterPro"/>
</dbReference>
<dbReference type="PANTHER" id="PTHR11986">
    <property type="entry name" value="AMINOTRANSFERASE CLASS III"/>
    <property type="match status" value="1"/>
</dbReference>
<dbReference type="Proteomes" id="UP000559117">
    <property type="component" value="Unassembled WGS sequence"/>
</dbReference>
<dbReference type="InterPro" id="IPR015424">
    <property type="entry name" value="PyrdxlP-dep_Trfase"/>
</dbReference>
<dbReference type="InterPro" id="IPR049704">
    <property type="entry name" value="Aminotrans_3_PPA_site"/>
</dbReference>
<protein>
    <recommendedName>
        <fullName evidence="5">Acetylornithine aminotransferase</fullName>
        <shortName evidence="5">ACOAT</shortName>
        <ecNumber evidence="5">2.6.1.11</ecNumber>
    </recommendedName>
</protein>
<dbReference type="GO" id="GO:0006526">
    <property type="term" value="P:L-arginine biosynthetic process"/>
    <property type="evidence" value="ECO:0007669"/>
    <property type="project" value="UniProtKB-UniRule"/>
</dbReference>
<keyword evidence="4 5" id="KW-0663">Pyridoxal phosphate</keyword>
<comment type="subcellular location">
    <subcellularLocation>
        <location evidence="5">Cytoplasm</location>
    </subcellularLocation>
</comment>
<dbReference type="InterPro" id="IPR015422">
    <property type="entry name" value="PyrdxlP-dep_Trfase_small"/>
</dbReference>
<reference evidence="6 7" key="1">
    <citation type="submission" date="2020-08" db="EMBL/GenBank/DDBJ databases">
        <title>Genomic Encyclopedia of Type Strains, Phase IV (KMG-IV): sequencing the most valuable type-strain genomes for metagenomic binning, comparative biology and taxonomic classification.</title>
        <authorList>
            <person name="Goeker M."/>
        </authorList>
    </citation>
    <scope>NUCLEOTIDE SEQUENCE [LARGE SCALE GENOMIC DNA]</scope>
    <source>
        <strain evidence="6 7">DSM 24661</strain>
    </source>
</reference>
<comment type="pathway">
    <text evidence="5">Amino-acid biosynthesis; L-arginine biosynthesis; N(2)-acetyl-L-ornithine from L-glutamate: step 4/4.</text>
</comment>
<comment type="caution">
    <text evidence="6">The sequence shown here is derived from an EMBL/GenBank/DDBJ whole genome shotgun (WGS) entry which is preliminary data.</text>
</comment>
<name>A0A840UMG9_9FIRM</name>
<dbReference type="NCBIfam" id="TIGR00707">
    <property type="entry name" value="argD"/>
    <property type="match status" value="1"/>
</dbReference>
<dbReference type="InterPro" id="IPR004636">
    <property type="entry name" value="AcOrn/SuccOrn_fam"/>
</dbReference>
<comment type="subunit">
    <text evidence="5">Homodimer.</text>
</comment>
<accession>A0A840UMG9</accession>
<evidence type="ECO:0000313" key="6">
    <source>
        <dbReference type="EMBL" id="MBB5335878.1"/>
    </source>
</evidence>
<dbReference type="AlphaFoldDB" id="A0A840UMG9"/>
<dbReference type="EMBL" id="JACHFH010000009">
    <property type="protein sequence ID" value="MBB5335878.1"/>
    <property type="molecule type" value="Genomic_DNA"/>
</dbReference>
<feature type="binding site" evidence="5">
    <location>
        <position position="140"/>
    </location>
    <ligand>
        <name>N(2)-acetyl-L-ornithine</name>
        <dbReference type="ChEBI" id="CHEBI:57805"/>
    </ligand>
</feature>
<keyword evidence="5" id="KW-0963">Cytoplasm</keyword>
<comment type="miscellaneous">
    <text evidence="5">May also have succinyldiaminopimelate aminotransferase activity, thus carrying out the corresponding step in lysine biosynthesis.</text>
</comment>
<comment type="catalytic activity">
    <reaction evidence="5">
        <text>N(2)-acetyl-L-ornithine + 2-oxoglutarate = N-acetyl-L-glutamate 5-semialdehyde + L-glutamate</text>
        <dbReference type="Rhea" id="RHEA:18049"/>
        <dbReference type="ChEBI" id="CHEBI:16810"/>
        <dbReference type="ChEBI" id="CHEBI:29123"/>
        <dbReference type="ChEBI" id="CHEBI:29985"/>
        <dbReference type="ChEBI" id="CHEBI:57805"/>
        <dbReference type="EC" id="2.6.1.11"/>
    </reaction>
</comment>
<dbReference type="UniPathway" id="UPA00068">
    <property type="reaction ID" value="UER00109"/>
</dbReference>
<keyword evidence="5" id="KW-0055">Arginine biosynthesis</keyword>
<dbReference type="CDD" id="cd00610">
    <property type="entry name" value="OAT_like"/>
    <property type="match status" value="1"/>
</dbReference>
<keyword evidence="1 5" id="KW-0032">Aminotransferase</keyword>
<dbReference type="GO" id="GO:0005737">
    <property type="term" value="C:cytoplasm"/>
    <property type="evidence" value="ECO:0007669"/>
    <property type="project" value="UniProtKB-SubCell"/>
</dbReference>
<dbReference type="GO" id="GO:0003992">
    <property type="term" value="F:N2-acetyl-L-ornithine:2-oxoglutarate 5-aminotransferase activity"/>
    <property type="evidence" value="ECO:0007669"/>
    <property type="project" value="UniProtKB-UniRule"/>
</dbReference>
<evidence type="ECO:0000256" key="4">
    <source>
        <dbReference type="ARBA" id="ARBA00022898"/>
    </source>
</evidence>
<dbReference type="PROSITE" id="PS00600">
    <property type="entry name" value="AA_TRANSFER_CLASS_3"/>
    <property type="match status" value="1"/>
</dbReference>
<proteinExistence type="inferred from homology"/>
<organism evidence="6 7">
    <name type="scientific">Pectinatus brassicae</name>
    <dbReference type="NCBI Taxonomy" id="862415"/>
    <lineage>
        <taxon>Bacteria</taxon>
        <taxon>Bacillati</taxon>
        <taxon>Bacillota</taxon>
        <taxon>Negativicutes</taxon>
        <taxon>Selenomonadales</taxon>
        <taxon>Selenomonadaceae</taxon>
        <taxon>Pectinatus</taxon>
    </lineage>
</organism>
<feature type="modified residue" description="N6-(pyridoxal phosphate)lysine" evidence="5">
    <location>
        <position position="251"/>
    </location>
</feature>
<feature type="binding site" evidence="5">
    <location>
        <begin position="222"/>
        <end position="225"/>
    </location>
    <ligand>
        <name>pyridoxal 5'-phosphate</name>
        <dbReference type="ChEBI" id="CHEBI:597326"/>
    </ligand>
</feature>
<dbReference type="EC" id="2.6.1.11" evidence="5"/>
<dbReference type="RefSeq" id="WP_183860283.1">
    <property type="nucleotide sequence ID" value="NZ_JACHFH010000009.1"/>
</dbReference>
<dbReference type="SUPFAM" id="SSF53383">
    <property type="entry name" value="PLP-dependent transferases"/>
    <property type="match status" value="1"/>
</dbReference>
<feature type="binding site" evidence="5">
    <location>
        <position position="279"/>
    </location>
    <ligand>
        <name>N(2)-acetyl-L-ornithine</name>
        <dbReference type="ChEBI" id="CHEBI:57805"/>
    </ligand>
</feature>
<evidence type="ECO:0000313" key="7">
    <source>
        <dbReference type="Proteomes" id="UP000559117"/>
    </source>
</evidence>
<dbReference type="FunFam" id="3.40.640.10:FF:000004">
    <property type="entry name" value="Acetylornithine aminotransferase"/>
    <property type="match status" value="1"/>
</dbReference>
<evidence type="ECO:0000256" key="1">
    <source>
        <dbReference type="ARBA" id="ARBA00022576"/>
    </source>
</evidence>
<dbReference type="NCBIfam" id="NF002325">
    <property type="entry name" value="PRK01278.1"/>
    <property type="match status" value="1"/>
</dbReference>
<gene>
    <name evidence="5" type="primary">argD</name>
    <name evidence="6" type="ORF">HNR32_001012</name>
</gene>
<dbReference type="InterPro" id="IPR015421">
    <property type="entry name" value="PyrdxlP-dep_Trfase_major"/>
</dbReference>
<evidence type="ECO:0000256" key="5">
    <source>
        <dbReference type="HAMAP-Rule" id="MF_01107"/>
    </source>
</evidence>
<keyword evidence="7" id="KW-1185">Reference proteome</keyword>
<keyword evidence="2 5" id="KW-0028">Amino-acid biosynthesis</keyword>